<dbReference type="InterPro" id="IPR001845">
    <property type="entry name" value="HTH_ArsR_DNA-bd_dom"/>
</dbReference>
<dbReference type="Proteomes" id="UP001265700">
    <property type="component" value="Unassembled WGS sequence"/>
</dbReference>
<name>A0ABU1WQM1_9BURK</name>
<evidence type="ECO:0000313" key="5">
    <source>
        <dbReference type="EMBL" id="MDR7151596.1"/>
    </source>
</evidence>
<evidence type="ECO:0000256" key="3">
    <source>
        <dbReference type="ARBA" id="ARBA00023163"/>
    </source>
</evidence>
<evidence type="ECO:0000256" key="1">
    <source>
        <dbReference type="ARBA" id="ARBA00023015"/>
    </source>
</evidence>
<dbReference type="InterPro" id="IPR036390">
    <property type="entry name" value="WH_DNA-bd_sf"/>
</dbReference>
<evidence type="ECO:0000259" key="4">
    <source>
        <dbReference type="PROSITE" id="PS50987"/>
    </source>
</evidence>
<dbReference type="GO" id="GO:0003677">
    <property type="term" value="F:DNA binding"/>
    <property type="evidence" value="ECO:0007669"/>
    <property type="project" value="UniProtKB-KW"/>
</dbReference>
<dbReference type="NCBIfam" id="NF033788">
    <property type="entry name" value="HTH_metalloreg"/>
    <property type="match status" value="1"/>
</dbReference>
<keyword evidence="2 5" id="KW-0238">DNA-binding</keyword>
<dbReference type="SMART" id="SM00418">
    <property type="entry name" value="HTH_ARSR"/>
    <property type="match status" value="1"/>
</dbReference>
<keyword evidence="1" id="KW-0805">Transcription regulation</keyword>
<dbReference type="PRINTS" id="PR00778">
    <property type="entry name" value="HTHARSR"/>
</dbReference>
<dbReference type="InterPro" id="IPR051011">
    <property type="entry name" value="Metal_resp_trans_reg"/>
</dbReference>
<keyword evidence="3" id="KW-0804">Transcription</keyword>
<feature type="domain" description="HTH arsR-type" evidence="4">
    <location>
        <begin position="1"/>
        <end position="95"/>
    </location>
</feature>
<accession>A0ABU1WQM1</accession>
<dbReference type="PROSITE" id="PS50987">
    <property type="entry name" value="HTH_ARSR_2"/>
    <property type="match status" value="1"/>
</dbReference>
<dbReference type="SUPFAM" id="SSF46785">
    <property type="entry name" value="Winged helix' DNA-binding domain"/>
    <property type="match status" value="1"/>
</dbReference>
<dbReference type="RefSeq" id="WP_310319277.1">
    <property type="nucleotide sequence ID" value="NZ_JAVDWU010000008.1"/>
</dbReference>
<dbReference type="InterPro" id="IPR036388">
    <property type="entry name" value="WH-like_DNA-bd_sf"/>
</dbReference>
<protein>
    <submittedName>
        <fullName evidence="5">DNA-binding transcriptional ArsR family regulator</fullName>
    </submittedName>
</protein>
<comment type="caution">
    <text evidence="5">The sequence shown here is derived from an EMBL/GenBank/DDBJ whole genome shotgun (WGS) entry which is preliminary data.</text>
</comment>
<sequence length="112" mass="11883">MDETQAVKALGALAQDTRLRIFRALVAQGPQGLTPGELTASLGVPSTALSFHLKELSHAGLVSQERDGRHLIYRAEFGAMSDLLQFLTAHCCQGEPCEVTTGPTAVPTCTTC</sequence>
<dbReference type="CDD" id="cd00090">
    <property type="entry name" value="HTH_ARSR"/>
    <property type="match status" value="1"/>
</dbReference>
<organism evidence="5 6">
    <name type="scientific">Hydrogenophaga palleronii</name>
    <dbReference type="NCBI Taxonomy" id="65655"/>
    <lineage>
        <taxon>Bacteria</taxon>
        <taxon>Pseudomonadati</taxon>
        <taxon>Pseudomonadota</taxon>
        <taxon>Betaproteobacteria</taxon>
        <taxon>Burkholderiales</taxon>
        <taxon>Comamonadaceae</taxon>
        <taxon>Hydrogenophaga</taxon>
    </lineage>
</organism>
<gene>
    <name evidence="5" type="ORF">J2W49_003572</name>
</gene>
<proteinExistence type="predicted"/>
<dbReference type="InterPro" id="IPR011991">
    <property type="entry name" value="ArsR-like_HTH"/>
</dbReference>
<dbReference type="PANTHER" id="PTHR43132">
    <property type="entry name" value="ARSENICAL RESISTANCE OPERON REPRESSOR ARSR-RELATED"/>
    <property type="match status" value="1"/>
</dbReference>
<dbReference type="Pfam" id="PF12840">
    <property type="entry name" value="HTH_20"/>
    <property type="match status" value="1"/>
</dbReference>
<keyword evidence="6" id="KW-1185">Reference proteome</keyword>
<dbReference type="Gene3D" id="1.10.10.10">
    <property type="entry name" value="Winged helix-like DNA-binding domain superfamily/Winged helix DNA-binding domain"/>
    <property type="match status" value="1"/>
</dbReference>
<evidence type="ECO:0000256" key="2">
    <source>
        <dbReference type="ARBA" id="ARBA00023125"/>
    </source>
</evidence>
<dbReference type="PANTHER" id="PTHR43132:SF2">
    <property type="entry name" value="ARSENICAL RESISTANCE OPERON REPRESSOR ARSR-RELATED"/>
    <property type="match status" value="1"/>
</dbReference>
<dbReference type="EMBL" id="JAVDWU010000008">
    <property type="protein sequence ID" value="MDR7151596.1"/>
    <property type="molecule type" value="Genomic_DNA"/>
</dbReference>
<reference evidence="5 6" key="1">
    <citation type="submission" date="2023-07" db="EMBL/GenBank/DDBJ databases">
        <title>Sorghum-associated microbial communities from plants grown in Nebraska, USA.</title>
        <authorList>
            <person name="Schachtman D."/>
        </authorList>
    </citation>
    <scope>NUCLEOTIDE SEQUENCE [LARGE SCALE GENOMIC DNA]</scope>
    <source>
        <strain evidence="5 6">4249</strain>
    </source>
</reference>
<evidence type="ECO:0000313" key="6">
    <source>
        <dbReference type="Proteomes" id="UP001265700"/>
    </source>
</evidence>